<keyword evidence="7" id="KW-1185">Reference proteome</keyword>
<protein>
    <submittedName>
        <fullName evidence="6">24084_t:CDS:1</fullName>
    </submittedName>
</protein>
<evidence type="ECO:0000313" key="6">
    <source>
        <dbReference type="EMBL" id="CAG8726556.1"/>
    </source>
</evidence>
<keyword evidence="1" id="KW-0808">Transferase</keyword>
<evidence type="ECO:0000256" key="1">
    <source>
        <dbReference type="ARBA" id="ARBA00022679"/>
    </source>
</evidence>
<proteinExistence type="predicted"/>
<dbReference type="PANTHER" id="PTHR44329:SF288">
    <property type="entry name" value="MITOGEN-ACTIVATED PROTEIN KINASE KINASE KINASE 20"/>
    <property type="match status" value="1"/>
</dbReference>
<keyword evidence="3" id="KW-0418">Kinase</keyword>
<dbReference type="PROSITE" id="PS00108">
    <property type="entry name" value="PROTEIN_KINASE_ST"/>
    <property type="match status" value="1"/>
</dbReference>
<name>A0A9N9NEU3_9GLOM</name>
<evidence type="ECO:0000256" key="3">
    <source>
        <dbReference type="ARBA" id="ARBA00022777"/>
    </source>
</evidence>
<dbReference type="Gene3D" id="1.10.510.10">
    <property type="entry name" value="Transferase(Phosphotransferase) domain 1"/>
    <property type="match status" value="1"/>
</dbReference>
<dbReference type="InterPro" id="IPR011009">
    <property type="entry name" value="Kinase-like_dom_sf"/>
</dbReference>
<evidence type="ECO:0000313" key="7">
    <source>
        <dbReference type="Proteomes" id="UP000789759"/>
    </source>
</evidence>
<reference evidence="6" key="1">
    <citation type="submission" date="2021-06" db="EMBL/GenBank/DDBJ databases">
        <authorList>
            <person name="Kallberg Y."/>
            <person name="Tangrot J."/>
            <person name="Rosling A."/>
        </authorList>
    </citation>
    <scope>NUCLEOTIDE SEQUENCE</scope>
    <source>
        <strain evidence="6">FL966</strain>
    </source>
</reference>
<dbReference type="InterPro" id="IPR008271">
    <property type="entry name" value="Ser/Thr_kinase_AS"/>
</dbReference>
<dbReference type="EMBL" id="CAJVQA010013748">
    <property type="protein sequence ID" value="CAG8726556.1"/>
    <property type="molecule type" value="Genomic_DNA"/>
</dbReference>
<dbReference type="GO" id="GO:0004674">
    <property type="term" value="F:protein serine/threonine kinase activity"/>
    <property type="evidence" value="ECO:0007669"/>
    <property type="project" value="TreeGrafter"/>
</dbReference>
<dbReference type="SUPFAM" id="SSF56112">
    <property type="entry name" value="Protein kinase-like (PK-like)"/>
    <property type="match status" value="1"/>
</dbReference>
<dbReference type="Proteomes" id="UP000789759">
    <property type="component" value="Unassembled WGS sequence"/>
</dbReference>
<feature type="non-terminal residue" evidence="6">
    <location>
        <position position="1"/>
    </location>
</feature>
<dbReference type="PROSITE" id="PS50011">
    <property type="entry name" value="PROTEIN_KINASE_DOM"/>
    <property type="match status" value="1"/>
</dbReference>
<keyword evidence="2" id="KW-0547">Nucleotide-binding</keyword>
<evidence type="ECO:0000256" key="4">
    <source>
        <dbReference type="ARBA" id="ARBA00022840"/>
    </source>
</evidence>
<evidence type="ECO:0000256" key="2">
    <source>
        <dbReference type="ARBA" id="ARBA00022741"/>
    </source>
</evidence>
<keyword evidence="4" id="KW-0067">ATP-binding</keyword>
<dbReference type="PANTHER" id="PTHR44329">
    <property type="entry name" value="SERINE/THREONINE-PROTEIN KINASE TNNI3K-RELATED"/>
    <property type="match status" value="1"/>
</dbReference>
<organism evidence="6 7">
    <name type="scientific">Cetraspora pellucida</name>
    <dbReference type="NCBI Taxonomy" id="1433469"/>
    <lineage>
        <taxon>Eukaryota</taxon>
        <taxon>Fungi</taxon>
        <taxon>Fungi incertae sedis</taxon>
        <taxon>Mucoromycota</taxon>
        <taxon>Glomeromycotina</taxon>
        <taxon>Glomeromycetes</taxon>
        <taxon>Diversisporales</taxon>
        <taxon>Gigasporaceae</taxon>
        <taxon>Cetraspora</taxon>
    </lineage>
</organism>
<gene>
    <name evidence="6" type="ORF">CPELLU_LOCUS13214</name>
</gene>
<comment type="caution">
    <text evidence="6">The sequence shown here is derived from an EMBL/GenBank/DDBJ whole genome shotgun (WGS) entry which is preliminary data.</text>
</comment>
<feature type="domain" description="Protein kinase" evidence="5">
    <location>
        <begin position="1"/>
        <end position="168"/>
    </location>
</feature>
<dbReference type="InterPro" id="IPR000719">
    <property type="entry name" value="Prot_kinase_dom"/>
</dbReference>
<dbReference type="GO" id="GO:0005524">
    <property type="term" value="F:ATP binding"/>
    <property type="evidence" value="ECO:0007669"/>
    <property type="project" value="UniProtKB-KW"/>
</dbReference>
<dbReference type="InterPro" id="IPR051681">
    <property type="entry name" value="Ser/Thr_Kinases-Pseudokinases"/>
</dbReference>
<sequence>ITSSKYCGLQTCLVRASSVEKLLVNPHCINDINYVLMERGNSGNLEEFIDIQPSTLSMQKDSNYHHLTPKERLLRIIHRDLKPSNLLLQYDNSEDLTGIVLISDFGECDRPGATGTLEIMAPELLTGNYNVKQNTLKNQICGHLEWYFISYVTQIEDVDILKQRNYAF</sequence>
<dbReference type="AlphaFoldDB" id="A0A9N9NEU3"/>
<accession>A0A9N9NEU3</accession>
<dbReference type="OrthoDB" id="1405469at2759"/>
<evidence type="ECO:0000259" key="5">
    <source>
        <dbReference type="PROSITE" id="PS50011"/>
    </source>
</evidence>